<dbReference type="GO" id="GO:0004497">
    <property type="term" value="F:monooxygenase activity"/>
    <property type="evidence" value="ECO:0007669"/>
    <property type="project" value="UniProtKB-KW"/>
</dbReference>
<dbReference type="InParanoid" id="A0A1B7MQX0"/>
<dbReference type="InterPro" id="IPR050364">
    <property type="entry name" value="Cytochrome_P450_fung"/>
</dbReference>
<dbReference type="InterPro" id="IPR002401">
    <property type="entry name" value="Cyt_P450_E_grp-I"/>
</dbReference>
<comment type="pathway">
    <text evidence="2">Secondary metabolite biosynthesis.</text>
</comment>
<dbReference type="GO" id="GO:0020037">
    <property type="term" value="F:heme binding"/>
    <property type="evidence" value="ECO:0007669"/>
    <property type="project" value="InterPro"/>
</dbReference>
<keyword evidence="4 9" id="KW-0349">Heme</keyword>
<reference evidence="11 12" key="1">
    <citation type="submission" date="2016-06" db="EMBL/GenBank/DDBJ databases">
        <title>Comparative genomics of the ectomycorrhizal sister species Rhizopogon vinicolor and Rhizopogon vesiculosus (Basidiomycota: Boletales) reveals a divergence of the mating type B locus.</title>
        <authorList>
            <consortium name="DOE Joint Genome Institute"/>
            <person name="Mujic A.B."/>
            <person name="Kuo A."/>
            <person name="Tritt A."/>
            <person name="Lipzen A."/>
            <person name="Chen C."/>
            <person name="Johnson J."/>
            <person name="Sharma A."/>
            <person name="Barry K."/>
            <person name="Grigoriev I.V."/>
            <person name="Spatafora J.W."/>
        </authorList>
    </citation>
    <scope>NUCLEOTIDE SEQUENCE [LARGE SCALE GENOMIC DNA]</scope>
    <source>
        <strain evidence="11 12">AM-OR11-026</strain>
    </source>
</reference>
<dbReference type="Proteomes" id="UP000092154">
    <property type="component" value="Unassembled WGS sequence"/>
</dbReference>
<keyword evidence="8 10" id="KW-0503">Monooxygenase</keyword>
<keyword evidence="7 9" id="KW-0408">Iron</keyword>
<accession>A0A1B7MQX0</accession>
<organism evidence="11 12">
    <name type="scientific">Rhizopogon vinicolor AM-OR11-026</name>
    <dbReference type="NCBI Taxonomy" id="1314800"/>
    <lineage>
        <taxon>Eukaryota</taxon>
        <taxon>Fungi</taxon>
        <taxon>Dikarya</taxon>
        <taxon>Basidiomycota</taxon>
        <taxon>Agaricomycotina</taxon>
        <taxon>Agaricomycetes</taxon>
        <taxon>Agaricomycetidae</taxon>
        <taxon>Boletales</taxon>
        <taxon>Suillineae</taxon>
        <taxon>Rhizopogonaceae</taxon>
        <taxon>Rhizopogon</taxon>
    </lineage>
</organism>
<keyword evidence="6 10" id="KW-0560">Oxidoreductase</keyword>
<evidence type="ECO:0000313" key="12">
    <source>
        <dbReference type="Proteomes" id="UP000092154"/>
    </source>
</evidence>
<dbReference type="GO" id="GO:0005506">
    <property type="term" value="F:iron ion binding"/>
    <property type="evidence" value="ECO:0007669"/>
    <property type="project" value="InterPro"/>
</dbReference>
<dbReference type="PRINTS" id="PR00463">
    <property type="entry name" value="EP450I"/>
</dbReference>
<name>A0A1B7MQX0_9AGAM</name>
<dbReference type="EMBL" id="KV448544">
    <property type="protein sequence ID" value="OAX34999.1"/>
    <property type="molecule type" value="Genomic_DNA"/>
</dbReference>
<dbReference type="Pfam" id="PF00067">
    <property type="entry name" value="p450"/>
    <property type="match status" value="1"/>
</dbReference>
<keyword evidence="12" id="KW-1185">Reference proteome</keyword>
<dbReference type="InterPro" id="IPR017972">
    <property type="entry name" value="Cyt_P450_CS"/>
</dbReference>
<dbReference type="SUPFAM" id="SSF48264">
    <property type="entry name" value="Cytochrome P450"/>
    <property type="match status" value="1"/>
</dbReference>
<feature type="binding site" description="axial binding residue" evidence="9">
    <location>
        <position position="436"/>
    </location>
    <ligand>
        <name>heme</name>
        <dbReference type="ChEBI" id="CHEBI:30413"/>
    </ligand>
    <ligandPart>
        <name>Fe</name>
        <dbReference type="ChEBI" id="CHEBI:18248"/>
    </ligandPart>
</feature>
<proteinExistence type="inferred from homology"/>
<evidence type="ECO:0000256" key="1">
    <source>
        <dbReference type="ARBA" id="ARBA00001971"/>
    </source>
</evidence>
<evidence type="ECO:0000256" key="4">
    <source>
        <dbReference type="ARBA" id="ARBA00022617"/>
    </source>
</evidence>
<comment type="similarity">
    <text evidence="3 10">Belongs to the cytochrome P450 family.</text>
</comment>
<evidence type="ECO:0000256" key="7">
    <source>
        <dbReference type="ARBA" id="ARBA00023004"/>
    </source>
</evidence>
<evidence type="ECO:0000256" key="10">
    <source>
        <dbReference type="RuleBase" id="RU000461"/>
    </source>
</evidence>
<protein>
    <submittedName>
        <fullName evidence="11">Cytochrome P450</fullName>
    </submittedName>
</protein>
<evidence type="ECO:0000256" key="8">
    <source>
        <dbReference type="ARBA" id="ARBA00023033"/>
    </source>
</evidence>
<comment type="cofactor">
    <cofactor evidence="1 9">
        <name>heme</name>
        <dbReference type="ChEBI" id="CHEBI:30413"/>
    </cofactor>
</comment>
<dbReference type="STRING" id="1314800.A0A1B7MQX0"/>
<sequence>MMSLSIQGVALAIGLLTFFAIVRWMSPYKRRLPPGPTPIPFLGNVFGIKADAPWVSYTKMRETYGDIVYTSALGMDIVVLNSEEVANELLEGRSRIYSDRPYISTRDLFGWEWATPFLRYGERFKTHRRLFHQVFRPEAVLSYRPKQLQKAFEMLSRLFHDPTGYAGHFESFSASVVMSVVYDYDIASHDDVIINAAKRTMDLFLRVATPQKTALFAAFPFLMKLPSWVPGLGLKDAILSKRYVKDMLDMPYDYVIRNRADGDARACMVSDALECYQDTDNRDVVTEIKASAATVYGGAVETTSSSLIVFTLAMMNNPEVQERAQSEIDNIVGFDRLPNFDDLPALPYVGALIREVKRWRPITPLAGPHSNMEDDFYRGYFIPKGATIVPNTWAMAHNPKKYPEPESFCPDRFLNRDGSLNDDAIPWIFGFGRRRCPGREIADASLWCAITCILATFTIKKPAGPAPEIKWVSGLTSYPLPFPCRFVPRKAQDVQGLTRLIQSSLP</sequence>
<dbReference type="InterPro" id="IPR001128">
    <property type="entry name" value="Cyt_P450"/>
</dbReference>
<dbReference type="OrthoDB" id="2789670at2759"/>
<evidence type="ECO:0000256" key="3">
    <source>
        <dbReference type="ARBA" id="ARBA00010617"/>
    </source>
</evidence>
<dbReference type="PROSITE" id="PS00086">
    <property type="entry name" value="CYTOCHROME_P450"/>
    <property type="match status" value="1"/>
</dbReference>
<dbReference type="Gene3D" id="1.10.630.10">
    <property type="entry name" value="Cytochrome P450"/>
    <property type="match status" value="1"/>
</dbReference>
<dbReference type="InterPro" id="IPR036396">
    <property type="entry name" value="Cyt_P450_sf"/>
</dbReference>
<dbReference type="PANTHER" id="PTHR46300">
    <property type="entry name" value="P450, PUTATIVE (EUROFUNG)-RELATED-RELATED"/>
    <property type="match status" value="1"/>
</dbReference>
<keyword evidence="5 9" id="KW-0479">Metal-binding</keyword>
<dbReference type="PANTHER" id="PTHR46300:SF7">
    <property type="entry name" value="P450, PUTATIVE (EUROFUNG)-RELATED"/>
    <property type="match status" value="1"/>
</dbReference>
<evidence type="ECO:0000313" key="11">
    <source>
        <dbReference type="EMBL" id="OAX34999.1"/>
    </source>
</evidence>
<evidence type="ECO:0000256" key="5">
    <source>
        <dbReference type="ARBA" id="ARBA00022723"/>
    </source>
</evidence>
<evidence type="ECO:0000256" key="9">
    <source>
        <dbReference type="PIRSR" id="PIRSR602401-1"/>
    </source>
</evidence>
<dbReference type="GO" id="GO:0016705">
    <property type="term" value="F:oxidoreductase activity, acting on paired donors, with incorporation or reduction of molecular oxygen"/>
    <property type="evidence" value="ECO:0007669"/>
    <property type="project" value="InterPro"/>
</dbReference>
<dbReference type="AlphaFoldDB" id="A0A1B7MQX0"/>
<gene>
    <name evidence="11" type="ORF">K503DRAFT_746564</name>
</gene>
<evidence type="ECO:0000256" key="6">
    <source>
        <dbReference type="ARBA" id="ARBA00023002"/>
    </source>
</evidence>
<evidence type="ECO:0000256" key="2">
    <source>
        <dbReference type="ARBA" id="ARBA00005179"/>
    </source>
</evidence>
<dbReference type="CDD" id="cd11065">
    <property type="entry name" value="CYP64-like"/>
    <property type="match status" value="1"/>
</dbReference>